<dbReference type="EMBL" id="CABPRJ010001434">
    <property type="protein sequence ID" value="VVC36494.1"/>
    <property type="molecule type" value="Genomic_DNA"/>
</dbReference>
<organism evidence="1 2">
    <name type="scientific">Cinara cedri</name>
    <dbReference type="NCBI Taxonomy" id="506608"/>
    <lineage>
        <taxon>Eukaryota</taxon>
        <taxon>Metazoa</taxon>
        <taxon>Ecdysozoa</taxon>
        <taxon>Arthropoda</taxon>
        <taxon>Hexapoda</taxon>
        <taxon>Insecta</taxon>
        <taxon>Pterygota</taxon>
        <taxon>Neoptera</taxon>
        <taxon>Paraneoptera</taxon>
        <taxon>Hemiptera</taxon>
        <taxon>Sternorrhyncha</taxon>
        <taxon>Aphidomorpha</taxon>
        <taxon>Aphidoidea</taxon>
        <taxon>Aphididae</taxon>
        <taxon>Lachninae</taxon>
        <taxon>Cinara</taxon>
    </lineage>
</organism>
<keyword evidence="2" id="KW-1185">Reference proteome</keyword>
<dbReference type="OrthoDB" id="1933717at2759"/>
<evidence type="ECO:0000313" key="2">
    <source>
        <dbReference type="Proteomes" id="UP000325440"/>
    </source>
</evidence>
<gene>
    <name evidence="1" type="ORF">CINCED_3A022492</name>
</gene>
<dbReference type="Proteomes" id="UP000325440">
    <property type="component" value="Unassembled WGS sequence"/>
</dbReference>
<proteinExistence type="predicted"/>
<accession>A0A5E4MYM1</accession>
<dbReference type="InterPro" id="IPR036291">
    <property type="entry name" value="NAD(P)-bd_dom_sf"/>
</dbReference>
<dbReference type="AlphaFoldDB" id="A0A5E4MYM1"/>
<evidence type="ECO:0000313" key="1">
    <source>
        <dbReference type="EMBL" id="VVC36494.1"/>
    </source>
</evidence>
<sequence>MMICAVKKLPYKLKMLSRAMATPSTTQKMEDYFPGKKIIVTGSGTGMGEIISDRLLRLGAFVYRIIENENDMKSIPNTKQRWGCSY</sequence>
<reference evidence="1 2" key="1">
    <citation type="submission" date="2019-08" db="EMBL/GenBank/DDBJ databases">
        <authorList>
            <person name="Alioto T."/>
            <person name="Alioto T."/>
            <person name="Gomez Garrido J."/>
        </authorList>
    </citation>
    <scope>NUCLEOTIDE SEQUENCE [LARGE SCALE GENOMIC DNA]</scope>
</reference>
<protein>
    <submittedName>
        <fullName evidence="1">NAD(P)-binding domain</fullName>
    </submittedName>
</protein>
<name>A0A5E4MYM1_9HEMI</name>
<dbReference type="SUPFAM" id="SSF51735">
    <property type="entry name" value="NAD(P)-binding Rossmann-fold domains"/>
    <property type="match status" value="1"/>
</dbReference>